<sequence>MDSDAESPEKNEGLRRGPPNPNSPWPVCSFRFYRAFSTAFDDKISIQGLGDPYRSIRMIILTRINKAYQIPSNSKRLLKALL</sequence>
<name>A0ACB9K9D6_9ASTR</name>
<accession>A0ACB9K9D6</accession>
<reference evidence="2" key="1">
    <citation type="journal article" date="2022" name="Mol. Ecol. Resour.">
        <title>The genomes of chicory, endive, great burdock and yacon provide insights into Asteraceae palaeo-polyploidization history and plant inulin production.</title>
        <authorList>
            <person name="Fan W."/>
            <person name="Wang S."/>
            <person name="Wang H."/>
            <person name="Wang A."/>
            <person name="Jiang F."/>
            <person name="Liu H."/>
            <person name="Zhao H."/>
            <person name="Xu D."/>
            <person name="Zhang Y."/>
        </authorList>
    </citation>
    <scope>NUCLEOTIDE SEQUENCE [LARGE SCALE GENOMIC DNA]</scope>
    <source>
        <strain evidence="2">cv. Yunnan</strain>
    </source>
</reference>
<gene>
    <name evidence="1" type="ORF">L1987_02943</name>
</gene>
<keyword evidence="2" id="KW-1185">Reference proteome</keyword>
<reference evidence="1 2" key="2">
    <citation type="journal article" date="2022" name="Mol. Ecol. Resour.">
        <title>The genomes of chicory, endive, great burdock and yacon provide insights into Asteraceae paleo-polyploidization history and plant inulin production.</title>
        <authorList>
            <person name="Fan W."/>
            <person name="Wang S."/>
            <person name="Wang H."/>
            <person name="Wang A."/>
            <person name="Jiang F."/>
            <person name="Liu H."/>
            <person name="Zhao H."/>
            <person name="Xu D."/>
            <person name="Zhang Y."/>
        </authorList>
    </citation>
    <scope>NUCLEOTIDE SEQUENCE [LARGE SCALE GENOMIC DNA]</scope>
    <source>
        <strain evidence="2">cv. Yunnan</strain>
        <tissue evidence="1">Leaves</tissue>
    </source>
</reference>
<proteinExistence type="predicted"/>
<protein>
    <submittedName>
        <fullName evidence="1">Uncharacterized protein</fullName>
    </submittedName>
</protein>
<comment type="caution">
    <text evidence="1">The sequence shown here is derived from an EMBL/GenBank/DDBJ whole genome shotgun (WGS) entry which is preliminary data.</text>
</comment>
<dbReference type="EMBL" id="CM042018">
    <property type="protein sequence ID" value="KAI3828833.1"/>
    <property type="molecule type" value="Genomic_DNA"/>
</dbReference>
<evidence type="ECO:0000313" key="2">
    <source>
        <dbReference type="Proteomes" id="UP001056120"/>
    </source>
</evidence>
<dbReference type="Proteomes" id="UP001056120">
    <property type="component" value="Linkage Group LG01"/>
</dbReference>
<evidence type="ECO:0000313" key="1">
    <source>
        <dbReference type="EMBL" id="KAI3828833.1"/>
    </source>
</evidence>
<organism evidence="1 2">
    <name type="scientific">Smallanthus sonchifolius</name>
    <dbReference type="NCBI Taxonomy" id="185202"/>
    <lineage>
        <taxon>Eukaryota</taxon>
        <taxon>Viridiplantae</taxon>
        <taxon>Streptophyta</taxon>
        <taxon>Embryophyta</taxon>
        <taxon>Tracheophyta</taxon>
        <taxon>Spermatophyta</taxon>
        <taxon>Magnoliopsida</taxon>
        <taxon>eudicotyledons</taxon>
        <taxon>Gunneridae</taxon>
        <taxon>Pentapetalae</taxon>
        <taxon>asterids</taxon>
        <taxon>campanulids</taxon>
        <taxon>Asterales</taxon>
        <taxon>Asteraceae</taxon>
        <taxon>Asteroideae</taxon>
        <taxon>Heliantheae alliance</taxon>
        <taxon>Millerieae</taxon>
        <taxon>Smallanthus</taxon>
    </lineage>
</organism>